<proteinExistence type="predicted"/>
<name>A0A0E9TSQ0_ANGAN</name>
<dbReference type="EMBL" id="GBXM01052839">
    <property type="protein sequence ID" value="JAH55738.1"/>
    <property type="molecule type" value="Transcribed_RNA"/>
</dbReference>
<sequence length="15" mass="1762">MSEEPATLRMLWKLG</sequence>
<accession>A0A0E9TSQ0</accession>
<reference evidence="1" key="2">
    <citation type="journal article" date="2015" name="Fish Shellfish Immunol.">
        <title>Early steps in the European eel (Anguilla anguilla)-Vibrio vulnificus interaction in the gills: Role of the RtxA13 toxin.</title>
        <authorList>
            <person name="Callol A."/>
            <person name="Pajuelo D."/>
            <person name="Ebbesson L."/>
            <person name="Teles M."/>
            <person name="MacKenzie S."/>
            <person name="Amaro C."/>
        </authorList>
    </citation>
    <scope>NUCLEOTIDE SEQUENCE</scope>
</reference>
<evidence type="ECO:0000313" key="1">
    <source>
        <dbReference type="EMBL" id="JAH55738.1"/>
    </source>
</evidence>
<protein>
    <submittedName>
        <fullName evidence="1">Uncharacterized protein</fullName>
    </submittedName>
</protein>
<reference evidence="1" key="1">
    <citation type="submission" date="2014-11" db="EMBL/GenBank/DDBJ databases">
        <authorList>
            <person name="Amaro Gonzalez C."/>
        </authorList>
    </citation>
    <scope>NUCLEOTIDE SEQUENCE</scope>
</reference>
<organism evidence="1">
    <name type="scientific">Anguilla anguilla</name>
    <name type="common">European freshwater eel</name>
    <name type="synonym">Muraena anguilla</name>
    <dbReference type="NCBI Taxonomy" id="7936"/>
    <lineage>
        <taxon>Eukaryota</taxon>
        <taxon>Metazoa</taxon>
        <taxon>Chordata</taxon>
        <taxon>Craniata</taxon>
        <taxon>Vertebrata</taxon>
        <taxon>Euteleostomi</taxon>
        <taxon>Actinopterygii</taxon>
        <taxon>Neopterygii</taxon>
        <taxon>Teleostei</taxon>
        <taxon>Anguilliformes</taxon>
        <taxon>Anguillidae</taxon>
        <taxon>Anguilla</taxon>
    </lineage>
</organism>